<comment type="caution">
    <text evidence="1">The sequence shown here is derived from an EMBL/GenBank/DDBJ whole genome shotgun (WGS) entry which is preliminary data.</text>
</comment>
<protein>
    <submittedName>
        <fullName evidence="1">Uncharacterized protein</fullName>
    </submittedName>
</protein>
<gene>
    <name evidence="1" type="ORF">LCGC14_2861220</name>
</gene>
<organism evidence="1">
    <name type="scientific">marine sediment metagenome</name>
    <dbReference type="NCBI Taxonomy" id="412755"/>
    <lineage>
        <taxon>unclassified sequences</taxon>
        <taxon>metagenomes</taxon>
        <taxon>ecological metagenomes</taxon>
    </lineage>
</organism>
<proteinExistence type="predicted"/>
<name>A0A0F8Y5U8_9ZZZZ</name>
<reference evidence="1" key="1">
    <citation type="journal article" date="2015" name="Nature">
        <title>Complex archaea that bridge the gap between prokaryotes and eukaryotes.</title>
        <authorList>
            <person name="Spang A."/>
            <person name="Saw J.H."/>
            <person name="Jorgensen S.L."/>
            <person name="Zaremba-Niedzwiedzka K."/>
            <person name="Martijn J."/>
            <person name="Lind A.E."/>
            <person name="van Eijk R."/>
            <person name="Schleper C."/>
            <person name="Guy L."/>
            <person name="Ettema T.J."/>
        </authorList>
    </citation>
    <scope>NUCLEOTIDE SEQUENCE</scope>
</reference>
<dbReference type="AlphaFoldDB" id="A0A0F8Y5U8"/>
<evidence type="ECO:0000313" key="1">
    <source>
        <dbReference type="EMBL" id="KKK76678.1"/>
    </source>
</evidence>
<accession>A0A0F8Y5U8</accession>
<dbReference type="EMBL" id="LAZR01055302">
    <property type="protein sequence ID" value="KKK76678.1"/>
    <property type="molecule type" value="Genomic_DNA"/>
</dbReference>
<sequence>MAKARVFYRTDGGITVRRMNKSAKLPTETDTEYFDRTMPIETRSILVGATYEDINESALPVYASATRNKWRKKAGGGVKIDNSVVTTIEKRKKVEDDLDAELAKPAPNAIAAMRLQRKLDKREY</sequence>